<keyword evidence="5" id="KW-1185">Reference proteome</keyword>
<dbReference type="RefSeq" id="WP_138658033.1">
    <property type="nucleotide sequence ID" value="NZ_VATY01000002.1"/>
</dbReference>
<evidence type="ECO:0000313" key="5">
    <source>
        <dbReference type="Proteomes" id="UP000310314"/>
    </source>
</evidence>
<feature type="signal peptide" evidence="2">
    <location>
        <begin position="1"/>
        <end position="26"/>
    </location>
</feature>
<name>A0A5S3PQV8_9FLAO</name>
<evidence type="ECO:0000313" key="4">
    <source>
        <dbReference type="EMBL" id="TMM57051.1"/>
    </source>
</evidence>
<dbReference type="InterPro" id="IPR036680">
    <property type="entry name" value="SPOR-like_sf"/>
</dbReference>
<comment type="caution">
    <text evidence="4">The sequence shown here is derived from an EMBL/GenBank/DDBJ whole genome shotgun (WGS) entry which is preliminary data.</text>
</comment>
<dbReference type="AlphaFoldDB" id="A0A5S3PQV8"/>
<keyword evidence="2" id="KW-0732">Signal</keyword>
<dbReference type="InterPro" id="IPR019861">
    <property type="entry name" value="PorP/SprF_Bacteroidetes"/>
</dbReference>
<evidence type="ECO:0000256" key="1">
    <source>
        <dbReference type="SAM" id="MobiDB-lite"/>
    </source>
</evidence>
<dbReference type="Pfam" id="PF11751">
    <property type="entry name" value="PorP_SprF"/>
    <property type="match status" value="1"/>
</dbReference>
<feature type="domain" description="SPOR" evidence="3">
    <location>
        <begin position="488"/>
        <end position="566"/>
    </location>
</feature>
<dbReference type="PROSITE" id="PS51724">
    <property type="entry name" value="SPOR"/>
    <property type="match status" value="1"/>
</dbReference>
<gene>
    <name evidence="4" type="ORF">FEE95_11200</name>
</gene>
<sequence>MSYSNYTSRIFLCLILTIVFCQTTLAQEETPTELGTKSSYHNQLYFNRFFINPTFSLVREKKSYLNILHRNQYTTFQDNRQNYFLGFSNKLNDRTAIGIGVYSQWSGVVQEFGFNANYATSVRLGEKSKLSFGTNLTYFNEGLDKNRIVVAQEDDRLSESKKESKMAIQPGITLSLGKFDFGLYAKDLLKYNQTTNEFITNLSEKSVTASLQYTHSFNATRGLFEDARLMPLVQVGKNENNDLVYVGSMVLDLPKYGWLQTNFDNTYGMSVGMGFNISKKMSLGYLLEKDILNKETDLGWNHEVSLAYTFKNDDIDINLTADSSQDRKIDQIIRNYEEQILALTEGKGETPKTAEETNQEIMNTLAHENRMILDQLILRQDSIEKARNAAFEKRFEMIVRAVRSDIKNSIKSNLNDFIPKKNTGLASTEAKRAPDNPIQSKSKDLVVSNQTAQNSNLDNRVKNDADKIQKRRDFKELTIRQLNQANLVGANSGYYVIANVYSNKKYLNAFVKDLKAKGLNPKQFYNKENGLHYVYLADYDAKGKAKDAYASNLNGKYQKEKWIMEVANHSTIVHNSYND</sequence>
<proteinExistence type="predicted"/>
<feature type="chain" id="PRO_5024317060" evidence="2">
    <location>
        <begin position="27"/>
        <end position="579"/>
    </location>
</feature>
<protein>
    <submittedName>
        <fullName evidence="4">Type IX secretion system membrane protein PorP/SprF</fullName>
    </submittedName>
</protein>
<dbReference type="NCBIfam" id="TIGR03519">
    <property type="entry name" value="T9SS_PorP_fam"/>
    <property type="match status" value="1"/>
</dbReference>
<dbReference type="OrthoDB" id="1393025at2"/>
<organism evidence="4 5">
    <name type="scientific">Maribacter algarum</name>
    <name type="common">ex Zhang et al. 2020</name>
    <dbReference type="NCBI Taxonomy" id="2578118"/>
    <lineage>
        <taxon>Bacteria</taxon>
        <taxon>Pseudomonadati</taxon>
        <taxon>Bacteroidota</taxon>
        <taxon>Flavobacteriia</taxon>
        <taxon>Flavobacteriales</taxon>
        <taxon>Flavobacteriaceae</taxon>
        <taxon>Maribacter</taxon>
    </lineage>
</organism>
<dbReference type="Pfam" id="PF05036">
    <property type="entry name" value="SPOR"/>
    <property type="match status" value="1"/>
</dbReference>
<evidence type="ECO:0000256" key="2">
    <source>
        <dbReference type="SAM" id="SignalP"/>
    </source>
</evidence>
<dbReference type="InterPro" id="IPR007730">
    <property type="entry name" value="SPOR-like_dom"/>
</dbReference>
<feature type="region of interest" description="Disordered" evidence="1">
    <location>
        <begin position="425"/>
        <end position="448"/>
    </location>
</feature>
<dbReference type="Proteomes" id="UP000310314">
    <property type="component" value="Unassembled WGS sequence"/>
</dbReference>
<evidence type="ECO:0000259" key="3">
    <source>
        <dbReference type="PROSITE" id="PS51724"/>
    </source>
</evidence>
<accession>A0A5S3PQV8</accession>
<dbReference type="EMBL" id="VATY01000002">
    <property type="protein sequence ID" value="TMM57051.1"/>
    <property type="molecule type" value="Genomic_DNA"/>
</dbReference>
<dbReference type="SUPFAM" id="SSF110997">
    <property type="entry name" value="Sporulation related repeat"/>
    <property type="match status" value="1"/>
</dbReference>
<reference evidence="4 5" key="1">
    <citation type="submission" date="2019-05" db="EMBL/GenBank/DDBJ databases">
        <authorList>
            <person name="Zhang J.-Y."/>
            <person name="Feg X."/>
            <person name="Du Z.-J."/>
        </authorList>
    </citation>
    <scope>NUCLEOTIDE SEQUENCE [LARGE SCALE GENOMIC DNA]</scope>
    <source>
        <strain evidence="4 5">RZ26</strain>
    </source>
</reference>
<dbReference type="GO" id="GO:0042834">
    <property type="term" value="F:peptidoglycan binding"/>
    <property type="evidence" value="ECO:0007669"/>
    <property type="project" value="InterPro"/>
</dbReference>